<protein>
    <submittedName>
        <fullName evidence="1">PPM-type phosphatase domain-containing protein</fullName>
    </submittedName>
</protein>
<name>A0A183A0L2_9TREM</name>
<reference evidence="1" key="1">
    <citation type="submission" date="2016-06" db="UniProtKB">
        <authorList>
            <consortium name="WormBaseParasite"/>
        </authorList>
    </citation>
    <scope>IDENTIFICATION</scope>
</reference>
<dbReference type="WBParaSite" id="ECPE_0000049701-mRNA-1">
    <property type="protein sequence ID" value="ECPE_0000049701-mRNA-1"/>
    <property type="gene ID" value="ECPE_0000049701"/>
</dbReference>
<dbReference type="AlphaFoldDB" id="A0A183A0L2"/>
<organism evidence="1">
    <name type="scientific">Echinostoma caproni</name>
    <dbReference type="NCBI Taxonomy" id="27848"/>
    <lineage>
        <taxon>Eukaryota</taxon>
        <taxon>Metazoa</taxon>
        <taxon>Spiralia</taxon>
        <taxon>Lophotrochozoa</taxon>
        <taxon>Platyhelminthes</taxon>
        <taxon>Trematoda</taxon>
        <taxon>Digenea</taxon>
        <taxon>Plagiorchiida</taxon>
        <taxon>Echinostomata</taxon>
        <taxon>Echinostomatoidea</taxon>
        <taxon>Echinostomatidae</taxon>
        <taxon>Echinostoma</taxon>
    </lineage>
</organism>
<evidence type="ECO:0000313" key="1">
    <source>
        <dbReference type="WBParaSite" id="ECPE_0000049701-mRNA-1"/>
    </source>
</evidence>
<sequence>LIAQKSLIGPVHSISPPLDLVGDGLDAIVVLSGRGLHVFQHDVDDVLTVMRKRVSSL</sequence>
<proteinExistence type="predicted"/>
<accession>A0A183A0L2</accession>